<dbReference type="InterPro" id="IPR023096">
    <property type="entry name" value="G6P_Isomerase_C"/>
</dbReference>
<evidence type="ECO:0000313" key="10">
    <source>
        <dbReference type="Proteomes" id="UP000298782"/>
    </source>
</evidence>
<dbReference type="PROSITE" id="PS00174">
    <property type="entry name" value="P_GLUCOSE_ISOMERASE_2"/>
    <property type="match status" value="1"/>
</dbReference>
<evidence type="ECO:0000256" key="8">
    <source>
        <dbReference type="RuleBase" id="RU000612"/>
    </source>
</evidence>
<dbReference type="InterPro" id="IPR018189">
    <property type="entry name" value="Phosphoglucose_isomerase_CS"/>
</dbReference>
<proteinExistence type="inferred from homology"/>
<dbReference type="InterPro" id="IPR035476">
    <property type="entry name" value="SIS_PGI_1"/>
</dbReference>
<dbReference type="GO" id="GO:0006094">
    <property type="term" value="P:gluconeogenesis"/>
    <property type="evidence" value="ECO:0007669"/>
    <property type="project" value="UniProtKB-UniRule"/>
</dbReference>
<protein>
    <recommendedName>
        <fullName evidence="7">Glucose-6-phosphate isomerase</fullName>
        <shortName evidence="7">GPI</shortName>
        <ecNumber evidence="7">5.3.1.9</ecNumber>
    </recommendedName>
    <alternativeName>
        <fullName evidence="7">Phosphoglucose isomerase</fullName>
        <shortName evidence="7">PGI</shortName>
    </alternativeName>
    <alternativeName>
        <fullName evidence="7">Phosphohexose isomerase</fullName>
        <shortName evidence="7">PHI</shortName>
    </alternativeName>
</protein>
<reference evidence="9 10" key="2">
    <citation type="submission" date="2019-05" db="EMBL/GenBank/DDBJ databases">
        <title>Genome evolution of the obligate endosymbiont Buchnera aphidicola.</title>
        <authorList>
            <person name="Moran N.A."/>
        </authorList>
    </citation>
    <scope>NUCLEOTIDE SEQUENCE [LARGE SCALE GENOMIC DNA]</scope>
    <source>
        <strain evidence="9 10">Tca</strain>
    </source>
</reference>
<dbReference type="GO" id="GO:0051156">
    <property type="term" value="P:glucose 6-phosphate metabolic process"/>
    <property type="evidence" value="ECO:0007669"/>
    <property type="project" value="TreeGrafter"/>
</dbReference>
<dbReference type="GO" id="GO:0097367">
    <property type="term" value="F:carbohydrate derivative binding"/>
    <property type="evidence" value="ECO:0007669"/>
    <property type="project" value="InterPro"/>
</dbReference>
<keyword evidence="10" id="KW-1185">Reference proteome</keyword>
<dbReference type="GO" id="GO:0006096">
    <property type="term" value="P:glycolytic process"/>
    <property type="evidence" value="ECO:0007669"/>
    <property type="project" value="UniProtKB-UniRule"/>
</dbReference>
<reference evidence="9 10" key="1">
    <citation type="submission" date="2018-12" db="EMBL/GenBank/DDBJ databases">
        <authorList>
            <person name="Chong R.A."/>
        </authorList>
    </citation>
    <scope>NUCLEOTIDE SEQUENCE [LARGE SCALE GENOMIC DNA]</scope>
    <source>
        <strain evidence="9 10">Tca</strain>
    </source>
</reference>
<dbReference type="InterPro" id="IPR046348">
    <property type="entry name" value="SIS_dom_sf"/>
</dbReference>
<dbReference type="PANTHER" id="PTHR11469">
    <property type="entry name" value="GLUCOSE-6-PHOSPHATE ISOMERASE"/>
    <property type="match status" value="1"/>
</dbReference>
<gene>
    <name evidence="7" type="primary">pgi</name>
    <name evidence="9" type="ORF">D9V80_02295</name>
</gene>
<evidence type="ECO:0000256" key="1">
    <source>
        <dbReference type="ARBA" id="ARBA00004926"/>
    </source>
</evidence>
<organism evidence="9 10">
    <name type="scientific">Buchnera aphidicola</name>
    <name type="common">Thelaxes californica</name>
    <dbReference type="NCBI Taxonomy" id="1315998"/>
    <lineage>
        <taxon>Bacteria</taxon>
        <taxon>Pseudomonadati</taxon>
        <taxon>Pseudomonadota</taxon>
        <taxon>Gammaproteobacteria</taxon>
        <taxon>Enterobacterales</taxon>
        <taxon>Erwiniaceae</taxon>
        <taxon>Buchnera</taxon>
    </lineage>
</organism>
<feature type="active site" evidence="7">
    <location>
        <position position="511"/>
    </location>
</feature>
<dbReference type="PRINTS" id="PR00662">
    <property type="entry name" value="G6PISOMERASE"/>
</dbReference>
<dbReference type="HAMAP" id="MF_00473">
    <property type="entry name" value="G6P_isomerase"/>
    <property type="match status" value="1"/>
</dbReference>
<accession>A0A4D6YFQ4</accession>
<evidence type="ECO:0000256" key="3">
    <source>
        <dbReference type="ARBA" id="ARBA00022432"/>
    </source>
</evidence>
<dbReference type="Pfam" id="PF00342">
    <property type="entry name" value="PGI"/>
    <property type="match status" value="1"/>
</dbReference>
<dbReference type="GO" id="GO:0005829">
    <property type="term" value="C:cytosol"/>
    <property type="evidence" value="ECO:0007669"/>
    <property type="project" value="TreeGrafter"/>
</dbReference>
<evidence type="ECO:0000256" key="7">
    <source>
        <dbReference type="HAMAP-Rule" id="MF_00473"/>
    </source>
</evidence>
<dbReference type="SUPFAM" id="SSF53697">
    <property type="entry name" value="SIS domain"/>
    <property type="match status" value="1"/>
</dbReference>
<dbReference type="GO" id="GO:0004347">
    <property type="term" value="F:glucose-6-phosphate isomerase activity"/>
    <property type="evidence" value="ECO:0007669"/>
    <property type="project" value="UniProtKB-UniRule"/>
</dbReference>
<dbReference type="AlphaFoldDB" id="A0A4D6YFQ4"/>
<feature type="active site" description="Proton donor" evidence="7">
    <location>
        <position position="357"/>
    </location>
</feature>
<name>A0A4D6YFQ4_9GAMM</name>
<evidence type="ECO:0000256" key="6">
    <source>
        <dbReference type="ARBA" id="ARBA00029321"/>
    </source>
</evidence>
<keyword evidence="7" id="KW-0963">Cytoplasm</keyword>
<dbReference type="UniPathway" id="UPA00109">
    <property type="reaction ID" value="UER00181"/>
</dbReference>
<dbReference type="InterPro" id="IPR001672">
    <property type="entry name" value="G6P_Isomerase"/>
</dbReference>
<dbReference type="PANTHER" id="PTHR11469:SF1">
    <property type="entry name" value="GLUCOSE-6-PHOSPHATE ISOMERASE"/>
    <property type="match status" value="1"/>
</dbReference>
<dbReference type="EMBL" id="CP034852">
    <property type="protein sequence ID" value="QCI26963.1"/>
    <property type="molecule type" value="Genomic_DNA"/>
</dbReference>
<comment type="function">
    <text evidence="7">Catalyzes the reversible isomerization of glucose-6-phosphate to fructose-6-phosphate.</text>
</comment>
<comment type="similarity">
    <text evidence="2 7 8">Belongs to the GPI family.</text>
</comment>
<evidence type="ECO:0000256" key="4">
    <source>
        <dbReference type="ARBA" id="ARBA00023152"/>
    </source>
</evidence>
<dbReference type="Gene3D" id="3.40.50.10490">
    <property type="entry name" value="Glucose-6-phosphate isomerase like protein, domain 1"/>
    <property type="match status" value="2"/>
</dbReference>
<evidence type="ECO:0000256" key="2">
    <source>
        <dbReference type="ARBA" id="ARBA00006604"/>
    </source>
</evidence>
<keyword evidence="5 7" id="KW-0413">Isomerase</keyword>
<keyword evidence="4 7" id="KW-0324">Glycolysis</keyword>
<dbReference type="GO" id="GO:0048029">
    <property type="term" value="F:monosaccharide binding"/>
    <property type="evidence" value="ECO:0007669"/>
    <property type="project" value="TreeGrafter"/>
</dbReference>
<dbReference type="CDD" id="cd05016">
    <property type="entry name" value="SIS_PGI_2"/>
    <property type="match status" value="1"/>
</dbReference>
<dbReference type="OrthoDB" id="140919at2"/>
<dbReference type="Proteomes" id="UP000298782">
    <property type="component" value="Chromosome"/>
</dbReference>
<keyword evidence="3 7" id="KW-0312">Gluconeogenesis</keyword>
<evidence type="ECO:0000313" key="9">
    <source>
        <dbReference type="EMBL" id="QCI26963.1"/>
    </source>
</evidence>
<evidence type="ECO:0000256" key="5">
    <source>
        <dbReference type="ARBA" id="ARBA00023235"/>
    </source>
</evidence>
<comment type="pathway">
    <text evidence="1 7 8">Carbohydrate degradation; glycolysis; D-glyceraldehyde 3-phosphate and glycerone phosphate from D-glucose: step 2/4.</text>
</comment>
<dbReference type="PROSITE" id="PS00765">
    <property type="entry name" value="P_GLUCOSE_ISOMERASE_1"/>
    <property type="match status" value="1"/>
</dbReference>
<dbReference type="PROSITE" id="PS51463">
    <property type="entry name" value="P_GLUCOSE_ISOMERASE_3"/>
    <property type="match status" value="1"/>
</dbReference>
<dbReference type="InterPro" id="IPR035482">
    <property type="entry name" value="SIS_PGI_2"/>
</dbReference>
<dbReference type="Gene3D" id="1.10.1390.10">
    <property type="match status" value="1"/>
</dbReference>
<dbReference type="NCBIfam" id="NF001211">
    <property type="entry name" value="PRK00179.1"/>
    <property type="match status" value="1"/>
</dbReference>
<dbReference type="RefSeq" id="WP_158353838.1">
    <property type="nucleotide sequence ID" value="NZ_CP034852.1"/>
</dbReference>
<dbReference type="EC" id="5.3.1.9" evidence="7"/>
<feature type="active site" evidence="7">
    <location>
        <position position="388"/>
    </location>
</feature>
<comment type="catalytic activity">
    <reaction evidence="6 7 8">
        <text>alpha-D-glucose 6-phosphate = beta-D-fructose 6-phosphate</text>
        <dbReference type="Rhea" id="RHEA:11816"/>
        <dbReference type="ChEBI" id="CHEBI:57634"/>
        <dbReference type="ChEBI" id="CHEBI:58225"/>
        <dbReference type="EC" id="5.3.1.9"/>
    </reaction>
</comment>
<comment type="subcellular location">
    <subcellularLocation>
        <location evidence="7">Cytoplasm</location>
    </subcellularLocation>
</comment>
<sequence>MKNINPINTDAWKKLQQHFIEIKNIHIKNFFDKFPNRYKTMFRNFQDAIFIDFSKNRLNEETLNLLFQLCEETHLRSAINAMFEGKKINVTENRSVLHTALRNRTIHPIFSGNLNVMPLIHDELNRIKNFSDTVIQGIWKGYTEKNITDIVNIGIGGSDLGPKMVVESLKDYQNHLKIHFVSNIDGSHIKSVLDQVNPETTLFIVVSKTFNTEETLFNAHYAKEWFFKRTKLKNIKILAKHFIAVSENITKTISFGIPRENIFQFWDWVGGRYSLWSAVGLSIVLSLGFDNFLSLLDGAYNMDQHFFHNEFYNNIPVILALISIWYMNFFNTETEAIFPYDQNMINFPFYLQQAVMESNGKSINRLGKRVQWKTCPVIWGSPGTNGQHAFYQMLHQGTTLIPCDFIISITPNHTLLEHHNRLTAHFIAQTRALAFGSNDNFLKCKYHNQDKDFLHIFQSLQGNHPSNSILLNHLNPFSLGSLIALYEHKIFVQGVILNIFSFDQWGVELGKQLASEIYADITSSCSTIKYDTSTNNIINLCKKRKKN</sequence>
<comment type="pathway">
    <text evidence="7">Carbohydrate biosynthesis; gluconeogenesis.</text>
</comment>
<dbReference type="UniPathway" id="UPA00138"/>
<dbReference type="CDD" id="cd05015">
    <property type="entry name" value="SIS_PGI_1"/>
    <property type="match status" value="1"/>
</dbReference>